<feature type="modified residue" description="4-aspartylphosphate" evidence="2">
    <location>
        <position position="72"/>
    </location>
</feature>
<dbReference type="InterPro" id="IPR000792">
    <property type="entry name" value="Tscrpt_reg_LuxR_C"/>
</dbReference>
<evidence type="ECO:0000259" key="4">
    <source>
        <dbReference type="PROSITE" id="PS50110"/>
    </source>
</evidence>
<evidence type="ECO:0000259" key="3">
    <source>
        <dbReference type="PROSITE" id="PS50043"/>
    </source>
</evidence>
<evidence type="ECO:0000313" key="5">
    <source>
        <dbReference type="EMBL" id="ETA66558.1"/>
    </source>
</evidence>
<evidence type="ECO:0000256" key="2">
    <source>
        <dbReference type="PROSITE-ProRule" id="PRU00169"/>
    </source>
</evidence>
<evidence type="ECO:0000256" key="1">
    <source>
        <dbReference type="ARBA" id="ARBA00023125"/>
    </source>
</evidence>
<dbReference type="EMBL" id="AZAK01000001">
    <property type="protein sequence ID" value="ETA66558.1"/>
    <property type="molecule type" value="Genomic_DNA"/>
</dbReference>
<gene>
    <name evidence="5" type="ORF">AmyhaDRAFT_0318</name>
</gene>
<dbReference type="Gene3D" id="3.40.50.2300">
    <property type="match status" value="1"/>
</dbReference>
<dbReference type="CDD" id="cd06170">
    <property type="entry name" value="LuxR_C_like"/>
    <property type="match status" value="1"/>
</dbReference>
<comment type="caution">
    <text evidence="5">The sequence shown here is derived from an EMBL/GenBank/DDBJ whole genome shotgun (WGS) entry which is preliminary data.</text>
</comment>
<protein>
    <submittedName>
        <fullName evidence="5">Response regulator containing a CheY-like receiver domain and an HTH DNA-binding domain</fullName>
    </submittedName>
</protein>
<evidence type="ECO:0000313" key="6">
    <source>
        <dbReference type="Proteomes" id="UP000054357"/>
    </source>
</evidence>
<keyword evidence="1 5" id="KW-0238">DNA-binding</keyword>
<keyword evidence="2" id="KW-0597">Phosphoprotein</keyword>
<name>W9DNL6_9PSEU</name>
<sequence length="288" mass="30614">MSVDAGHYCGGHLDDAETTMRIAVATPESVVRAGIACLMAAEPEIGVVATADSGHELRVAMGSTPVDVVVIDLDMGDVVVELLREKSEAAFPAVVGFLNGEAPPVRTLSNLIKAGLDGIVRVNRVDDVARAIRETHRGSVWVSPALGAHVLRGVDLSWSRSDGGSIAGDPDQAVVVSGPRLTATERSVLHLVADGYTDRTIAEQTRRTGRTIKYHVSNLLTKFQARNRAHLVNLAIRTGDLPANVAIAPEEPDRTTRDSQVVDRVCSCRSSSFGDTGKERETHAGAVK</sequence>
<dbReference type="AlphaFoldDB" id="W9DNL6"/>
<dbReference type="PRINTS" id="PR00038">
    <property type="entry name" value="HTHLUXR"/>
</dbReference>
<dbReference type="PANTHER" id="PTHR43214">
    <property type="entry name" value="TWO-COMPONENT RESPONSE REGULATOR"/>
    <property type="match status" value="1"/>
</dbReference>
<dbReference type="HOGENOM" id="CLU_965216_0_0_11"/>
<dbReference type="GO" id="GO:0000160">
    <property type="term" value="P:phosphorelay signal transduction system"/>
    <property type="evidence" value="ECO:0007669"/>
    <property type="project" value="InterPro"/>
</dbReference>
<dbReference type="SUPFAM" id="SSF46894">
    <property type="entry name" value="C-terminal effector domain of the bipartite response regulators"/>
    <property type="match status" value="1"/>
</dbReference>
<dbReference type="GO" id="GO:0003677">
    <property type="term" value="F:DNA binding"/>
    <property type="evidence" value="ECO:0007669"/>
    <property type="project" value="UniProtKB-KW"/>
</dbReference>
<dbReference type="GO" id="GO:0006355">
    <property type="term" value="P:regulation of DNA-templated transcription"/>
    <property type="evidence" value="ECO:0007669"/>
    <property type="project" value="InterPro"/>
</dbReference>
<organism evidence="5 6">
    <name type="scientific">Haloechinothrix halophila YIM 93223</name>
    <dbReference type="NCBI Taxonomy" id="592678"/>
    <lineage>
        <taxon>Bacteria</taxon>
        <taxon>Bacillati</taxon>
        <taxon>Actinomycetota</taxon>
        <taxon>Actinomycetes</taxon>
        <taxon>Pseudonocardiales</taxon>
        <taxon>Pseudonocardiaceae</taxon>
        <taxon>Haloechinothrix</taxon>
    </lineage>
</organism>
<keyword evidence="6" id="KW-1185">Reference proteome</keyword>
<feature type="domain" description="HTH luxR-type" evidence="3">
    <location>
        <begin position="174"/>
        <end position="239"/>
    </location>
</feature>
<accession>W9DNL6</accession>
<dbReference type="Proteomes" id="UP000054357">
    <property type="component" value="Unassembled WGS sequence"/>
</dbReference>
<reference evidence="5 6" key="1">
    <citation type="submission" date="2013-08" db="EMBL/GenBank/DDBJ databases">
        <authorList>
            <consortium name="DOE Joint Genome Institute"/>
            <person name="Klenk H.-P."/>
            <person name="Huntemann M."/>
            <person name="Han J."/>
            <person name="Chen A."/>
            <person name="Kyrpides N."/>
            <person name="Mavromatis K."/>
            <person name="Markowitz V."/>
            <person name="Palaniappan K."/>
            <person name="Ivanova N."/>
            <person name="Schaumberg A."/>
            <person name="Pati A."/>
            <person name="Liolios K."/>
            <person name="Nordberg H.P."/>
            <person name="Cantor M.N."/>
            <person name="Hua S.X."/>
            <person name="Woyke T."/>
        </authorList>
    </citation>
    <scope>NUCLEOTIDE SEQUENCE [LARGE SCALE GENOMIC DNA]</scope>
    <source>
        <strain evidence="5 6">YIM 93223</strain>
    </source>
</reference>
<dbReference type="SUPFAM" id="SSF52172">
    <property type="entry name" value="CheY-like"/>
    <property type="match status" value="1"/>
</dbReference>
<dbReference type="InterPro" id="IPR039420">
    <property type="entry name" value="WalR-like"/>
</dbReference>
<dbReference type="SMART" id="SM00421">
    <property type="entry name" value="HTH_LUXR"/>
    <property type="match status" value="1"/>
</dbReference>
<dbReference type="PROSITE" id="PS50043">
    <property type="entry name" value="HTH_LUXR_2"/>
    <property type="match status" value="1"/>
</dbReference>
<dbReference type="PROSITE" id="PS50110">
    <property type="entry name" value="RESPONSE_REGULATORY"/>
    <property type="match status" value="1"/>
</dbReference>
<dbReference type="InterPro" id="IPR011006">
    <property type="entry name" value="CheY-like_superfamily"/>
</dbReference>
<dbReference type="InterPro" id="IPR016032">
    <property type="entry name" value="Sig_transdc_resp-reg_C-effctor"/>
</dbReference>
<dbReference type="PANTHER" id="PTHR43214:SF43">
    <property type="entry name" value="TWO-COMPONENT RESPONSE REGULATOR"/>
    <property type="match status" value="1"/>
</dbReference>
<dbReference type="PATRIC" id="fig|592678.3.peg.320"/>
<feature type="domain" description="Response regulatory" evidence="4">
    <location>
        <begin position="21"/>
        <end position="137"/>
    </location>
</feature>
<proteinExistence type="predicted"/>
<dbReference type="Pfam" id="PF00196">
    <property type="entry name" value="GerE"/>
    <property type="match status" value="1"/>
</dbReference>
<dbReference type="InterPro" id="IPR001789">
    <property type="entry name" value="Sig_transdc_resp-reg_receiver"/>
</dbReference>